<dbReference type="GO" id="GO:0000981">
    <property type="term" value="F:DNA-binding transcription factor activity, RNA polymerase II-specific"/>
    <property type="evidence" value="ECO:0007669"/>
    <property type="project" value="InterPro"/>
</dbReference>
<dbReference type="InterPro" id="IPR036864">
    <property type="entry name" value="Zn2-C6_fun-type_DNA-bd_sf"/>
</dbReference>
<sequence length="779" mass="86780">MSPVSPDLRRPYIHPPDMRTSYACVRCRRQKLKCDAEKPCLLCRRVGVECEPRSSARRSTGLSKAPTSRSSRKSSATQSCHLEPNANPTGQTHHGRVETYSVFNLSTPPASAYSESITHRTQVQDEPENHEFGANNSSIGFAKNLYGKEASNNPKCAASIPTESRINQSSSRTWTLHGINMPDVDLMQSLIDEYFRRTHWFIFVFHEPTLRNQAKDIMAKSSWATHERGTVLTTLMVAAMALQAVSNDEGWPKHATLRQKGLDCTTLIDQLVTEVRYHLLDLLEDGRIEAVQVCILLGTFYIFHGNPKSAWSVLGMATRAGYALGLHSQNPGSSDPVRTQIRRRCWNHLKVADTYASMIFGRPTSLDPAFGSMQPLEDIDDTIISTKDLSISVDAPSLSRLAFYRLKYRMYEIIAEILSRFRLLQIRSSPNSSDWTSLLQIIHEITEKLDVWRSSIPLHLQYEHWKDMGVDGTDPHKLADDASRSLFMQAMAVQYLYDSTVILLHRPVLENTISTFQSSETPKSTQTGEPFKTSLSVSVSAALRISHAPIEVLTHQTIISYALMHLFTAGVILCIPPHTSPLNTVAQTCKSAVVRIIICCRKLRDHSPVAGLTQQLLSDLLRITIQREMDAALLDEGRNAELSDVPAATTYERRNNGDQMTPIYDIAAREVPTSSSSSGLMNGYSASGLGSDTSGYWASSNTPITPQQSSPDERSIAEISASIDGNRYDPDSSLRSLYYNDWLDPPHEVRAVGPAEFMWPFQAFGNAMFGLGTEPQLPL</sequence>
<dbReference type="GO" id="GO:0006351">
    <property type="term" value="P:DNA-templated transcription"/>
    <property type="evidence" value="ECO:0007669"/>
    <property type="project" value="InterPro"/>
</dbReference>
<keyword evidence="6" id="KW-1185">Reference proteome</keyword>
<dbReference type="PROSITE" id="PS50048">
    <property type="entry name" value="ZN2_CY6_FUNGAL_2"/>
    <property type="match status" value="1"/>
</dbReference>
<dbReference type="Gene3D" id="4.10.240.10">
    <property type="entry name" value="Zn(2)-C6 fungal-type DNA-binding domain"/>
    <property type="match status" value="1"/>
</dbReference>
<dbReference type="GO" id="GO:0003677">
    <property type="term" value="F:DNA binding"/>
    <property type="evidence" value="ECO:0007669"/>
    <property type="project" value="InterPro"/>
</dbReference>
<dbReference type="GO" id="GO:0008270">
    <property type="term" value="F:zinc ion binding"/>
    <property type="evidence" value="ECO:0007669"/>
    <property type="project" value="InterPro"/>
</dbReference>
<feature type="compositionally biased region" description="Low complexity" evidence="3">
    <location>
        <begin position="63"/>
        <end position="79"/>
    </location>
</feature>
<dbReference type="SMART" id="SM00066">
    <property type="entry name" value="GAL4"/>
    <property type="match status" value="1"/>
</dbReference>
<feature type="compositionally biased region" description="Polar residues" evidence="3">
    <location>
        <begin position="111"/>
        <end position="121"/>
    </location>
</feature>
<protein>
    <recommendedName>
        <fullName evidence="4">Zn(2)-C6 fungal-type domain-containing protein</fullName>
    </recommendedName>
</protein>
<feature type="domain" description="Zn(2)-C6 fungal-type" evidence="4">
    <location>
        <begin position="23"/>
        <end position="50"/>
    </location>
</feature>
<reference evidence="5 6" key="1">
    <citation type="submission" date="2015-01" db="EMBL/GenBank/DDBJ databases">
        <title>The Genome Sequence of Ochroconis gallopava CBS43764.</title>
        <authorList>
            <consortium name="The Broad Institute Genomics Platform"/>
            <person name="Cuomo C."/>
            <person name="de Hoog S."/>
            <person name="Gorbushina A."/>
            <person name="Stielow B."/>
            <person name="Teixiera M."/>
            <person name="Abouelleil A."/>
            <person name="Chapman S.B."/>
            <person name="Priest M."/>
            <person name="Young S.K."/>
            <person name="Wortman J."/>
            <person name="Nusbaum C."/>
            <person name="Birren B."/>
        </authorList>
    </citation>
    <scope>NUCLEOTIDE SEQUENCE [LARGE SCALE GENOMIC DNA]</scope>
    <source>
        <strain evidence="5 6">CBS 43764</strain>
    </source>
</reference>
<dbReference type="STRING" id="253628.A0A0D1XW05"/>
<evidence type="ECO:0000313" key="5">
    <source>
        <dbReference type="EMBL" id="KIW06941.1"/>
    </source>
</evidence>
<dbReference type="SMART" id="SM00906">
    <property type="entry name" value="Fungal_trans"/>
    <property type="match status" value="1"/>
</dbReference>
<dbReference type="InParanoid" id="A0A0D1XW05"/>
<proteinExistence type="predicted"/>
<accession>A0A0D1XW05</accession>
<dbReference type="PANTHER" id="PTHR46910:SF17">
    <property type="entry name" value="SCFA-RELATED"/>
    <property type="match status" value="1"/>
</dbReference>
<dbReference type="InterPro" id="IPR050987">
    <property type="entry name" value="AtrR-like"/>
</dbReference>
<evidence type="ECO:0000256" key="1">
    <source>
        <dbReference type="ARBA" id="ARBA00022723"/>
    </source>
</evidence>
<evidence type="ECO:0000259" key="4">
    <source>
        <dbReference type="PROSITE" id="PS50048"/>
    </source>
</evidence>
<feature type="region of interest" description="Disordered" evidence="3">
    <location>
        <begin position="54"/>
        <end position="94"/>
    </location>
</feature>
<name>A0A0D1XW05_9PEZI</name>
<dbReference type="PROSITE" id="PS00463">
    <property type="entry name" value="ZN2_CY6_FUNGAL_1"/>
    <property type="match status" value="1"/>
</dbReference>
<feature type="region of interest" description="Disordered" evidence="3">
    <location>
        <begin position="111"/>
        <end position="134"/>
    </location>
</feature>
<dbReference type="GeneID" id="27310575"/>
<evidence type="ECO:0000313" key="6">
    <source>
        <dbReference type="Proteomes" id="UP000053259"/>
    </source>
</evidence>
<dbReference type="AlphaFoldDB" id="A0A0D1XW05"/>
<dbReference type="VEuPathDB" id="FungiDB:PV09_02602"/>
<dbReference type="CDD" id="cd12148">
    <property type="entry name" value="fungal_TF_MHR"/>
    <property type="match status" value="1"/>
</dbReference>
<evidence type="ECO:0000256" key="2">
    <source>
        <dbReference type="ARBA" id="ARBA00023242"/>
    </source>
</evidence>
<organism evidence="5 6">
    <name type="scientific">Verruconis gallopava</name>
    <dbReference type="NCBI Taxonomy" id="253628"/>
    <lineage>
        <taxon>Eukaryota</taxon>
        <taxon>Fungi</taxon>
        <taxon>Dikarya</taxon>
        <taxon>Ascomycota</taxon>
        <taxon>Pezizomycotina</taxon>
        <taxon>Dothideomycetes</taxon>
        <taxon>Pleosporomycetidae</taxon>
        <taxon>Venturiales</taxon>
        <taxon>Sympoventuriaceae</taxon>
        <taxon>Verruconis</taxon>
    </lineage>
</organism>
<dbReference type="Pfam" id="PF04082">
    <property type="entry name" value="Fungal_trans"/>
    <property type="match status" value="1"/>
</dbReference>
<keyword evidence="2" id="KW-0539">Nucleus</keyword>
<dbReference type="RefSeq" id="XP_016216810.1">
    <property type="nucleotide sequence ID" value="XM_016355674.1"/>
</dbReference>
<dbReference type="SUPFAM" id="SSF57701">
    <property type="entry name" value="Zn2/Cys6 DNA-binding domain"/>
    <property type="match status" value="1"/>
</dbReference>
<dbReference type="Pfam" id="PF00172">
    <property type="entry name" value="Zn_clus"/>
    <property type="match status" value="1"/>
</dbReference>
<dbReference type="HOGENOM" id="CLU_005767_1_0_1"/>
<dbReference type="OrthoDB" id="3266505at2759"/>
<dbReference type="PANTHER" id="PTHR46910">
    <property type="entry name" value="TRANSCRIPTION FACTOR PDR1"/>
    <property type="match status" value="1"/>
</dbReference>
<dbReference type="CDD" id="cd00067">
    <property type="entry name" value="GAL4"/>
    <property type="match status" value="1"/>
</dbReference>
<evidence type="ECO:0000256" key="3">
    <source>
        <dbReference type="SAM" id="MobiDB-lite"/>
    </source>
</evidence>
<dbReference type="InterPro" id="IPR007219">
    <property type="entry name" value="XnlR_reg_dom"/>
</dbReference>
<gene>
    <name evidence="5" type="ORF">PV09_02602</name>
</gene>
<dbReference type="InterPro" id="IPR001138">
    <property type="entry name" value="Zn2Cys6_DnaBD"/>
</dbReference>
<keyword evidence="1" id="KW-0479">Metal-binding</keyword>
<dbReference type="EMBL" id="KN847534">
    <property type="protein sequence ID" value="KIW06941.1"/>
    <property type="molecule type" value="Genomic_DNA"/>
</dbReference>
<dbReference type="Proteomes" id="UP000053259">
    <property type="component" value="Unassembled WGS sequence"/>
</dbReference>